<evidence type="ECO:0000256" key="14">
    <source>
        <dbReference type="PIRNR" id="PIRNR037707"/>
    </source>
</evidence>
<dbReference type="GO" id="GO:0016031">
    <property type="term" value="P:tRNA import into mitochondrion"/>
    <property type="evidence" value="ECO:0007669"/>
    <property type="project" value="EnsemblFungi"/>
</dbReference>
<evidence type="ECO:0000256" key="7">
    <source>
        <dbReference type="ARBA" id="ARBA00022989"/>
    </source>
</evidence>
<dbReference type="PIRSF" id="PIRSF037707">
    <property type="entry name" value="MAS20_rcpt"/>
    <property type="match status" value="1"/>
</dbReference>
<proteinExistence type="inferred from homology"/>
<keyword evidence="17" id="KW-0675">Receptor</keyword>
<evidence type="ECO:0000256" key="13">
    <source>
        <dbReference type="ARBA" id="ARBA00080405"/>
    </source>
</evidence>
<dbReference type="PANTHER" id="PTHR12430:SF0">
    <property type="entry name" value="TRANSLOCASE OF OUTER MITOCHONDRIAL MEMBRANE 20"/>
    <property type="match status" value="1"/>
</dbReference>
<evidence type="ECO:0000256" key="15">
    <source>
        <dbReference type="SAM" id="Coils"/>
    </source>
</evidence>
<feature type="transmembrane region" description="Helical" evidence="16">
    <location>
        <begin position="12"/>
        <end position="33"/>
    </location>
</feature>
<keyword evidence="9 14" id="KW-0472">Membrane</keyword>
<protein>
    <recommendedName>
        <fullName evidence="11">Mitochondrial import receptor subunit TOM20</fullName>
    </recommendedName>
    <alternativeName>
        <fullName evidence="10">Mitochondrial 20 kDa outer membrane protein</fullName>
    </alternativeName>
    <alternativeName>
        <fullName evidence="12">Mitochondrial import receptor subunit tom20</fullName>
    </alternativeName>
    <alternativeName>
        <fullName evidence="13">Translocase of outer membrane 20 kDa subunit</fullName>
    </alternativeName>
</protein>
<dbReference type="EMBL" id="KB456269">
    <property type="protein sequence ID" value="EMF09326.1"/>
    <property type="molecule type" value="Genomic_DNA"/>
</dbReference>
<gene>
    <name evidence="17" type="ORF">SEPMUDRAFT_151395</name>
</gene>
<keyword evidence="5 14" id="KW-1000">Mitochondrion outer membrane</keyword>
<dbReference type="GO" id="GO:0030150">
    <property type="term" value="P:protein import into mitochondrial matrix"/>
    <property type="evidence" value="ECO:0007669"/>
    <property type="project" value="EnsemblFungi"/>
</dbReference>
<evidence type="ECO:0000313" key="17">
    <source>
        <dbReference type="EMBL" id="EMF09326.1"/>
    </source>
</evidence>
<keyword evidence="18" id="KW-1185">Reference proteome</keyword>
<keyword evidence="4 16" id="KW-0812">Transmembrane</keyword>
<evidence type="ECO:0000256" key="2">
    <source>
        <dbReference type="ARBA" id="ARBA00005792"/>
    </source>
</evidence>
<evidence type="ECO:0000256" key="8">
    <source>
        <dbReference type="ARBA" id="ARBA00023128"/>
    </source>
</evidence>
<keyword evidence="6" id="KW-0653">Protein transport</keyword>
<dbReference type="eggNOG" id="KOG4056">
    <property type="taxonomic scope" value="Eukaryota"/>
</dbReference>
<dbReference type="GO" id="GO:0006886">
    <property type="term" value="P:intracellular protein transport"/>
    <property type="evidence" value="ECO:0007669"/>
    <property type="project" value="InterPro"/>
</dbReference>
<dbReference type="STRING" id="692275.N1QDC4"/>
<dbReference type="GeneID" id="27903927"/>
<evidence type="ECO:0000256" key="5">
    <source>
        <dbReference type="ARBA" id="ARBA00022787"/>
    </source>
</evidence>
<evidence type="ECO:0000256" key="1">
    <source>
        <dbReference type="ARBA" id="ARBA00004572"/>
    </source>
</evidence>
<comment type="subcellular location">
    <subcellularLocation>
        <location evidence="1">Mitochondrion outer membrane</location>
        <topology evidence="1">Single-pass membrane protein</topology>
    </subcellularLocation>
</comment>
<keyword evidence="3" id="KW-0813">Transport</keyword>
<dbReference type="OMA" id="DMIAYDG"/>
<dbReference type="HOGENOM" id="CLU_090411_2_0_1"/>
<reference evidence="17 18" key="1">
    <citation type="journal article" date="2012" name="PLoS Pathog.">
        <title>Diverse lifestyles and strategies of plant pathogenesis encoded in the genomes of eighteen Dothideomycetes fungi.</title>
        <authorList>
            <person name="Ohm R.A."/>
            <person name="Feau N."/>
            <person name="Henrissat B."/>
            <person name="Schoch C.L."/>
            <person name="Horwitz B.A."/>
            <person name="Barry K.W."/>
            <person name="Condon B.J."/>
            <person name="Copeland A.C."/>
            <person name="Dhillon B."/>
            <person name="Glaser F."/>
            <person name="Hesse C.N."/>
            <person name="Kosti I."/>
            <person name="LaButti K."/>
            <person name="Lindquist E.A."/>
            <person name="Lucas S."/>
            <person name="Salamov A.A."/>
            <person name="Bradshaw R.E."/>
            <person name="Ciuffetti L."/>
            <person name="Hamelin R.C."/>
            <person name="Kema G.H.J."/>
            <person name="Lawrence C."/>
            <person name="Scott J.A."/>
            <person name="Spatafora J.W."/>
            <person name="Turgeon B.G."/>
            <person name="de Wit P.J.G.M."/>
            <person name="Zhong S."/>
            <person name="Goodwin S.B."/>
            <person name="Grigoriev I.V."/>
        </authorList>
    </citation>
    <scope>NUCLEOTIDE SEQUENCE [LARGE SCALE GENOMIC DNA]</scope>
    <source>
        <strain evidence="17 18">SO2202</strain>
    </source>
</reference>
<sequence>MASTTASSGPSTTTIVAGIASLLTLSGIGYALYFDHKRRSDPEFRKYLKKQHKKIQKEVHESSKQAEEQQKQKIRAVVDEANEEGFPRDPEETEAYFMQEVARGEGMCQDGSDPVDAALCFYKALKVYPQPRELISIYDKTVPKPILDILAEMIAVDPSISVTGASSDAGADPVE</sequence>
<organism evidence="17 18">
    <name type="scientific">Sphaerulina musiva (strain SO2202)</name>
    <name type="common">Poplar stem canker fungus</name>
    <name type="synonym">Septoria musiva</name>
    <dbReference type="NCBI Taxonomy" id="692275"/>
    <lineage>
        <taxon>Eukaryota</taxon>
        <taxon>Fungi</taxon>
        <taxon>Dikarya</taxon>
        <taxon>Ascomycota</taxon>
        <taxon>Pezizomycotina</taxon>
        <taxon>Dothideomycetes</taxon>
        <taxon>Dothideomycetidae</taxon>
        <taxon>Mycosphaerellales</taxon>
        <taxon>Mycosphaerellaceae</taxon>
        <taxon>Sphaerulina</taxon>
    </lineage>
</organism>
<keyword evidence="7 16" id="KW-1133">Transmembrane helix</keyword>
<dbReference type="Proteomes" id="UP000016931">
    <property type="component" value="Unassembled WGS sequence"/>
</dbReference>
<name>N1QDC4_SPHMS</name>
<evidence type="ECO:0000256" key="16">
    <source>
        <dbReference type="SAM" id="Phobius"/>
    </source>
</evidence>
<keyword evidence="8 14" id="KW-0496">Mitochondrion</keyword>
<comment type="similarity">
    <text evidence="2 14">Belongs to the Tom20 family.</text>
</comment>
<dbReference type="PANTHER" id="PTHR12430">
    <property type="entry name" value="MITOCHONDRIAL IMPORT RECEPTOR SUBUNIT TOM20"/>
    <property type="match status" value="1"/>
</dbReference>
<evidence type="ECO:0000256" key="11">
    <source>
        <dbReference type="ARBA" id="ARBA00068548"/>
    </source>
</evidence>
<dbReference type="FunFam" id="1.20.960.10:FF:000002">
    <property type="entry name" value="Mitochondrial import receptor subunit TOM20"/>
    <property type="match status" value="1"/>
</dbReference>
<dbReference type="NCBIfam" id="TIGR00985">
    <property type="entry name" value="3a0801s04tom"/>
    <property type="match status" value="1"/>
</dbReference>
<dbReference type="GO" id="GO:0005742">
    <property type="term" value="C:mitochondrial outer membrane translocase complex"/>
    <property type="evidence" value="ECO:0007669"/>
    <property type="project" value="UniProtKB-UniRule"/>
</dbReference>
<dbReference type="OrthoDB" id="2154253at2759"/>
<dbReference type="RefSeq" id="XP_016757447.1">
    <property type="nucleotide sequence ID" value="XM_016906790.1"/>
</dbReference>
<evidence type="ECO:0000256" key="9">
    <source>
        <dbReference type="ARBA" id="ARBA00023136"/>
    </source>
</evidence>
<dbReference type="GO" id="GO:0045040">
    <property type="term" value="P:protein insertion into mitochondrial outer membrane"/>
    <property type="evidence" value="ECO:0007669"/>
    <property type="project" value="EnsemblFungi"/>
</dbReference>
<dbReference type="GO" id="GO:0006605">
    <property type="term" value="P:protein targeting"/>
    <property type="evidence" value="ECO:0007669"/>
    <property type="project" value="InterPro"/>
</dbReference>
<keyword evidence="15" id="KW-0175">Coiled coil</keyword>
<evidence type="ECO:0000256" key="6">
    <source>
        <dbReference type="ARBA" id="ARBA00022927"/>
    </source>
</evidence>
<accession>N1QDC4</accession>
<evidence type="ECO:0000256" key="12">
    <source>
        <dbReference type="ARBA" id="ARBA00073975"/>
    </source>
</evidence>
<feature type="coiled-coil region" evidence="15">
    <location>
        <begin position="52"/>
        <end position="84"/>
    </location>
</feature>
<dbReference type="Pfam" id="PF02064">
    <property type="entry name" value="MAS20"/>
    <property type="match status" value="1"/>
</dbReference>
<dbReference type="GO" id="GO:0008320">
    <property type="term" value="F:protein transmembrane transporter activity"/>
    <property type="evidence" value="ECO:0007669"/>
    <property type="project" value="EnsemblFungi"/>
</dbReference>
<evidence type="ECO:0000313" key="18">
    <source>
        <dbReference type="Proteomes" id="UP000016931"/>
    </source>
</evidence>
<dbReference type="PRINTS" id="PR00351">
    <property type="entry name" value="OM20RECEPTOR"/>
</dbReference>
<evidence type="ECO:0000256" key="3">
    <source>
        <dbReference type="ARBA" id="ARBA00022448"/>
    </source>
</evidence>
<dbReference type="AlphaFoldDB" id="N1QDC4"/>
<dbReference type="InterPro" id="IPR023392">
    <property type="entry name" value="Tom20_dom_sf"/>
</dbReference>
<dbReference type="Gene3D" id="1.20.960.10">
    <property type="entry name" value="Mitochondrial outer membrane translocase complex, subunit Tom20 domain"/>
    <property type="match status" value="1"/>
</dbReference>
<evidence type="ECO:0000256" key="4">
    <source>
        <dbReference type="ARBA" id="ARBA00022692"/>
    </source>
</evidence>
<dbReference type="SUPFAM" id="SSF47157">
    <property type="entry name" value="Mitochondrial import receptor subunit Tom20"/>
    <property type="match status" value="1"/>
</dbReference>
<dbReference type="GO" id="GO:0030943">
    <property type="term" value="F:mitochondrion targeting sequence binding"/>
    <property type="evidence" value="ECO:0007669"/>
    <property type="project" value="EnsemblFungi"/>
</dbReference>
<dbReference type="InterPro" id="IPR002056">
    <property type="entry name" value="MAS20"/>
</dbReference>
<evidence type="ECO:0000256" key="10">
    <source>
        <dbReference type="ARBA" id="ARBA00042705"/>
    </source>
</evidence>